<proteinExistence type="predicted"/>
<dbReference type="Proteomes" id="UP000218231">
    <property type="component" value="Unassembled WGS sequence"/>
</dbReference>
<feature type="coiled-coil region" evidence="1">
    <location>
        <begin position="90"/>
        <end position="153"/>
    </location>
</feature>
<feature type="region of interest" description="Disordered" evidence="2">
    <location>
        <begin position="161"/>
        <end position="252"/>
    </location>
</feature>
<protein>
    <submittedName>
        <fullName evidence="3">Uncharacterized protein</fullName>
    </submittedName>
</protein>
<feature type="compositionally biased region" description="Basic and acidic residues" evidence="2">
    <location>
        <begin position="60"/>
        <end position="87"/>
    </location>
</feature>
<evidence type="ECO:0000313" key="3">
    <source>
        <dbReference type="EMBL" id="PAV69937.1"/>
    </source>
</evidence>
<comment type="caution">
    <text evidence="3">The sequence shown here is derived from an EMBL/GenBank/DDBJ whole genome shotgun (WGS) entry which is preliminary data.</text>
</comment>
<name>A0A2A2K7H8_9BILA</name>
<evidence type="ECO:0000256" key="2">
    <source>
        <dbReference type="SAM" id="MobiDB-lite"/>
    </source>
</evidence>
<evidence type="ECO:0000313" key="4">
    <source>
        <dbReference type="Proteomes" id="UP000218231"/>
    </source>
</evidence>
<feature type="compositionally biased region" description="Polar residues" evidence="2">
    <location>
        <begin position="206"/>
        <end position="217"/>
    </location>
</feature>
<keyword evidence="1" id="KW-0175">Coiled coil</keyword>
<reference evidence="3 4" key="1">
    <citation type="journal article" date="2017" name="Curr. Biol.">
        <title>Genome architecture and evolution of a unichromosomal asexual nematode.</title>
        <authorList>
            <person name="Fradin H."/>
            <person name="Zegar C."/>
            <person name="Gutwein M."/>
            <person name="Lucas J."/>
            <person name="Kovtun M."/>
            <person name="Corcoran D."/>
            <person name="Baugh L.R."/>
            <person name="Kiontke K."/>
            <person name="Gunsalus K."/>
            <person name="Fitch D.H."/>
            <person name="Piano F."/>
        </authorList>
    </citation>
    <scope>NUCLEOTIDE SEQUENCE [LARGE SCALE GENOMIC DNA]</scope>
    <source>
        <strain evidence="3">PF1309</strain>
    </source>
</reference>
<feature type="compositionally biased region" description="Polar residues" evidence="2">
    <location>
        <begin position="176"/>
        <end position="194"/>
    </location>
</feature>
<sequence length="252" mass="27563">MDGEMNATGKMKVGYFTQYQVEELDADDTPLEHMTRIMRGASPAAVRAQLGRFGFSGDKAVGKAPEDKKAKKDKAKPIDRDADKARRKAIRDAEAEIAKLTTERNALDRAMFDPKTAEPRFAKLAMGDLMKRRADAQDRIDALEAQWLEATEALEAAISVRRPSGRRGPHAIPSRLSISTRSYRPGRSSSTSRVIGTAAQRGSAGHDSTSVVSSAIRDSTIRARTPCRMSNGATRSIDRKRRSSIASNSDTL</sequence>
<dbReference type="OrthoDB" id="3905774at2759"/>
<dbReference type="AlphaFoldDB" id="A0A2A2K7H8"/>
<feature type="region of interest" description="Disordered" evidence="2">
    <location>
        <begin position="56"/>
        <end position="87"/>
    </location>
</feature>
<organism evidence="3 4">
    <name type="scientific">Diploscapter pachys</name>
    <dbReference type="NCBI Taxonomy" id="2018661"/>
    <lineage>
        <taxon>Eukaryota</taxon>
        <taxon>Metazoa</taxon>
        <taxon>Ecdysozoa</taxon>
        <taxon>Nematoda</taxon>
        <taxon>Chromadorea</taxon>
        <taxon>Rhabditida</taxon>
        <taxon>Rhabditina</taxon>
        <taxon>Rhabditomorpha</taxon>
        <taxon>Rhabditoidea</taxon>
        <taxon>Rhabditidae</taxon>
        <taxon>Diploscapter</taxon>
    </lineage>
</organism>
<dbReference type="EMBL" id="LIAE01009393">
    <property type="protein sequence ID" value="PAV69937.1"/>
    <property type="molecule type" value="Genomic_DNA"/>
</dbReference>
<evidence type="ECO:0000256" key="1">
    <source>
        <dbReference type="SAM" id="Coils"/>
    </source>
</evidence>
<accession>A0A2A2K7H8</accession>
<gene>
    <name evidence="3" type="ORF">WR25_16009</name>
</gene>
<keyword evidence="4" id="KW-1185">Reference proteome</keyword>